<dbReference type="GO" id="GO:0016743">
    <property type="term" value="F:carboxyl- or carbamoyltransferase activity"/>
    <property type="evidence" value="ECO:0007669"/>
    <property type="project" value="UniProtKB-UniRule"/>
</dbReference>
<evidence type="ECO:0000256" key="8">
    <source>
        <dbReference type="PIRNR" id="PIRNR006256"/>
    </source>
</evidence>
<evidence type="ECO:0000256" key="3">
    <source>
        <dbReference type="ARBA" id="ARBA00022598"/>
    </source>
</evidence>
<dbReference type="GO" id="GO:0008270">
    <property type="term" value="F:zinc ion binding"/>
    <property type="evidence" value="ECO:0007669"/>
    <property type="project" value="UniProtKB-KW"/>
</dbReference>
<dbReference type="PANTHER" id="PTHR42959:SF1">
    <property type="entry name" value="CARBAMOYLTRANSFERASE HYPF"/>
    <property type="match status" value="1"/>
</dbReference>
<reference evidence="12 13" key="1">
    <citation type="journal article" date="2010" name="Stand. Genomic Sci.">
        <title>Complete genome sequence of Ignisphaera aggregans type strain (AQ1.S1).</title>
        <authorList>
            <person name="Goker M."/>
            <person name="Held B."/>
            <person name="Lapidus A."/>
            <person name="Nolan M."/>
            <person name="Spring S."/>
            <person name="Yasawong M."/>
            <person name="Lucas S."/>
            <person name="Glavina Del Rio T."/>
            <person name="Tice H."/>
            <person name="Cheng J.F."/>
            <person name="Goodwin L."/>
            <person name="Tapia R."/>
            <person name="Pitluck S."/>
            <person name="Liolios K."/>
            <person name="Ivanova N."/>
            <person name="Mavromatis K."/>
            <person name="Mikhailova N."/>
            <person name="Pati A."/>
            <person name="Chen A."/>
            <person name="Palaniappan K."/>
            <person name="Brambilla E."/>
            <person name="Land M."/>
            <person name="Hauser L."/>
            <person name="Chang Y.J."/>
            <person name="Jeffries C.D."/>
            <person name="Brettin T."/>
            <person name="Detter J.C."/>
            <person name="Han C."/>
            <person name="Rohde M."/>
            <person name="Sikorski J."/>
            <person name="Woyke T."/>
            <person name="Bristow J."/>
            <person name="Eisen J.A."/>
            <person name="Markowitz V."/>
            <person name="Hugenholtz P."/>
            <person name="Kyrpides N.C."/>
            <person name="Klenk H.P."/>
        </authorList>
    </citation>
    <scope>NUCLEOTIDE SEQUENCE [LARGE SCALE GENOMIC DNA]</scope>
    <source>
        <strain evidence="13">DSM 17230 / JCM 13409 / AQ1.S1</strain>
    </source>
</reference>
<comment type="similarity">
    <text evidence="2 8">Belongs to the carbamoyltransferase HypF family.</text>
</comment>
<dbReference type="InterPro" id="IPR004421">
    <property type="entry name" value="Carbamoyltransferase_HypF"/>
</dbReference>
<dbReference type="Pfam" id="PF07503">
    <property type="entry name" value="zf-HYPF"/>
    <property type="match status" value="2"/>
</dbReference>
<evidence type="ECO:0000313" key="12">
    <source>
        <dbReference type="EMBL" id="ADM28708.1"/>
    </source>
</evidence>
<dbReference type="SUPFAM" id="SSF54975">
    <property type="entry name" value="Acylphosphatase/BLUF domain-like"/>
    <property type="match status" value="1"/>
</dbReference>
<dbReference type="Pfam" id="PF22521">
    <property type="entry name" value="HypF_C_2"/>
    <property type="match status" value="1"/>
</dbReference>
<dbReference type="Gene3D" id="3.30.110.120">
    <property type="match status" value="1"/>
</dbReference>
<keyword evidence="13" id="KW-1185">Reference proteome</keyword>
<dbReference type="STRING" id="583356.Igag_1915"/>
<dbReference type="GO" id="GO:0003725">
    <property type="term" value="F:double-stranded RNA binding"/>
    <property type="evidence" value="ECO:0007669"/>
    <property type="project" value="InterPro"/>
</dbReference>
<evidence type="ECO:0000256" key="4">
    <source>
        <dbReference type="ARBA" id="ARBA00022723"/>
    </source>
</evidence>
<dbReference type="BioCyc" id="IAGG583356:GHAH-1904-MONOMER"/>
<dbReference type="InterPro" id="IPR011125">
    <property type="entry name" value="Znf_HypF"/>
</dbReference>
<comment type="pathway">
    <text evidence="1">Protein modification; [NiFe] hydrogenase maturation.</text>
</comment>
<dbReference type="PROSITE" id="PS51163">
    <property type="entry name" value="YRDC"/>
    <property type="match status" value="1"/>
</dbReference>
<evidence type="ECO:0000256" key="7">
    <source>
        <dbReference type="ARBA" id="ARBA00048220"/>
    </source>
</evidence>
<dbReference type="SUPFAM" id="SSF55821">
    <property type="entry name" value="YrdC/RibB"/>
    <property type="match status" value="1"/>
</dbReference>
<keyword evidence="3" id="KW-0436">Ligase</keyword>
<dbReference type="HOGENOM" id="CLU_009164_0_0_2"/>
<dbReference type="InterPro" id="IPR055128">
    <property type="entry name" value="HypF_C_2"/>
</dbReference>
<protein>
    <recommendedName>
        <fullName evidence="8">Carbamoyltransferase</fullName>
        <ecNumber evidence="8">6.2.-.-</ecNumber>
    </recommendedName>
</protein>
<dbReference type="Proteomes" id="UP000001304">
    <property type="component" value="Chromosome"/>
</dbReference>
<evidence type="ECO:0000259" key="11">
    <source>
        <dbReference type="PROSITE" id="PS51163"/>
    </source>
</evidence>
<dbReference type="Pfam" id="PF01300">
    <property type="entry name" value="Sua5_yciO_yrdC"/>
    <property type="match status" value="1"/>
</dbReference>
<sequence>MYRAVRIFLVGLVQGVGFRPTINRVAKITGVKGYVRNLGGSEVEIFIEGSQESIDRFFRELSRQLPPYSLIDEITIISDEPRGLQSFEIMKSSRELVNRSMIPPDIAICDECLKEVLNPSDRRYRYPFNSCAWCGPRYSMIYSLPYDRENTSMRKYKLCRKCLDEYNDVYNVRRHHAQGISCPEDGPRLALYTSDGKLVDSSDPLKDAAKLIDEGYIVAVKGIGGFHIAALATDDDVVLMLRKRKNRPTKPFAIMCLNLDIASRLVYFVPPSSIDLLTSPQRPIVLLPKRHDSPVSRYVSPNMDVEGVFLPYTALHYLLLMETRDKFLIMTSANIHGEPMCIDDECVFTKLRGVVDYVLTHDREIVNRVDDSVVRYTDGIQVILRRGRGYAPKWIRLPIDLKRDVVAFGAELQTAGAIGFNDKVVLMPYIGDLDNVDTLRDFEKTLWFFINNYSIDLSKTLLVIDKHPLYASREIAYEIRKKYGSNIFEVQHHYAHILSTLADRGIDLDENIVGIAIDGVGYGDDGNIWGGEVILIQGRNGYRRCGHLEYIPITSDRDSIYPARISSAILISMLGSEAYNIIKKFGLIERLPYGEKEVQAIHNKIIMGDYIRCSSIGRYLDAVSALLGFITYRSYEGEPAIVMEAMSKNWNRIRDLEPIEIRLEDGVAIAKTLNYFIDILGYLDRADLMAKQELAFRIQLELGKVLARIAINELKGRRNMKQIIAVGGGASVNTYIVRGIREVGAEEDIEVILPRRIPPNDGGIAVGQVYATIAVDI</sequence>
<dbReference type="EC" id="6.2.-.-" evidence="8"/>
<dbReference type="Pfam" id="PF00708">
    <property type="entry name" value="Acylphosphatase"/>
    <property type="match status" value="1"/>
</dbReference>
<dbReference type="InterPro" id="IPR017968">
    <property type="entry name" value="Acylphosphatase_CS"/>
</dbReference>
<dbReference type="GO" id="GO:0016874">
    <property type="term" value="F:ligase activity"/>
    <property type="evidence" value="ECO:0007669"/>
    <property type="project" value="UniProtKB-UniRule"/>
</dbReference>
<comment type="catalytic activity">
    <reaction evidence="9">
        <text>an acyl phosphate + H2O = a carboxylate + phosphate + H(+)</text>
        <dbReference type="Rhea" id="RHEA:14965"/>
        <dbReference type="ChEBI" id="CHEBI:15377"/>
        <dbReference type="ChEBI" id="CHEBI:15378"/>
        <dbReference type="ChEBI" id="CHEBI:29067"/>
        <dbReference type="ChEBI" id="CHEBI:43474"/>
        <dbReference type="ChEBI" id="CHEBI:59918"/>
        <dbReference type="EC" id="3.6.1.7"/>
    </reaction>
</comment>
<dbReference type="AlphaFoldDB" id="E0ST47"/>
<dbReference type="InterPro" id="IPR017945">
    <property type="entry name" value="DHBP_synth_RibB-like_a/b_dom"/>
</dbReference>
<organism evidence="12 13">
    <name type="scientific">Ignisphaera aggregans (strain DSM 17230 / JCM 13409 / AQ1.S1)</name>
    <dbReference type="NCBI Taxonomy" id="583356"/>
    <lineage>
        <taxon>Archaea</taxon>
        <taxon>Thermoproteota</taxon>
        <taxon>Thermoprotei</taxon>
        <taxon>Desulfurococcales</taxon>
        <taxon>Desulfurococcaceae</taxon>
        <taxon>Ignisphaera</taxon>
    </lineage>
</organism>
<feature type="domain" description="Acylphosphatase-like" evidence="10">
    <location>
        <begin position="4"/>
        <end position="91"/>
    </location>
</feature>
<dbReference type="GO" id="GO:0003998">
    <property type="term" value="F:acylphosphatase activity"/>
    <property type="evidence" value="ECO:0007669"/>
    <property type="project" value="UniProtKB-EC"/>
</dbReference>
<dbReference type="UniPathway" id="UPA00335"/>
<name>E0ST47_IGNAA</name>
<keyword evidence="4" id="KW-0479">Metal-binding</keyword>
<dbReference type="NCBIfam" id="TIGR00143">
    <property type="entry name" value="hypF"/>
    <property type="match status" value="1"/>
</dbReference>
<dbReference type="InterPro" id="IPR006070">
    <property type="entry name" value="Sua5-like_dom"/>
</dbReference>
<dbReference type="PROSITE" id="PS51160">
    <property type="entry name" value="ACYLPHOSPHATASE_3"/>
    <property type="match status" value="1"/>
</dbReference>
<dbReference type="Pfam" id="PF17788">
    <property type="entry name" value="HypF_C"/>
    <property type="match status" value="1"/>
</dbReference>
<dbReference type="InterPro" id="IPR041440">
    <property type="entry name" value="HypF_C"/>
</dbReference>
<dbReference type="PANTHER" id="PTHR42959">
    <property type="entry name" value="CARBAMOYLTRANSFERASE"/>
    <property type="match status" value="1"/>
</dbReference>
<dbReference type="InterPro" id="IPR001792">
    <property type="entry name" value="Acylphosphatase-like_dom"/>
</dbReference>
<keyword evidence="9" id="KW-0378">Hydrolase</keyword>
<dbReference type="InterPro" id="IPR036046">
    <property type="entry name" value="Acylphosphatase-like_dom_sf"/>
</dbReference>
<dbReference type="KEGG" id="iag:Igag_1915"/>
<evidence type="ECO:0000256" key="9">
    <source>
        <dbReference type="PROSITE-ProRule" id="PRU00520"/>
    </source>
</evidence>
<evidence type="ECO:0000313" key="13">
    <source>
        <dbReference type="Proteomes" id="UP000001304"/>
    </source>
</evidence>
<gene>
    <name evidence="12" type="ordered locus">Igag_1915</name>
</gene>
<dbReference type="GO" id="GO:0051604">
    <property type="term" value="P:protein maturation"/>
    <property type="evidence" value="ECO:0007669"/>
    <property type="project" value="TreeGrafter"/>
</dbReference>
<keyword evidence="6" id="KW-0862">Zinc</keyword>
<evidence type="ECO:0000256" key="5">
    <source>
        <dbReference type="ARBA" id="ARBA00022771"/>
    </source>
</evidence>
<feature type="active site" evidence="9">
    <location>
        <position position="19"/>
    </location>
</feature>
<feature type="domain" description="YrdC-like" evidence="11">
    <location>
        <begin position="202"/>
        <end position="389"/>
    </location>
</feature>
<accession>E0ST47</accession>
<dbReference type="Gene3D" id="3.90.870.50">
    <property type="match status" value="1"/>
</dbReference>
<evidence type="ECO:0000259" key="10">
    <source>
        <dbReference type="PROSITE" id="PS51160"/>
    </source>
</evidence>
<comment type="catalytic activity">
    <reaction evidence="7">
        <text>C-terminal L-cysteinyl-[HypE protein] + carbamoyl phosphate + ATP + H2O = C-terminal S-carboxamide-L-cysteinyl-[HypE protein] + AMP + phosphate + diphosphate + H(+)</text>
        <dbReference type="Rhea" id="RHEA:55636"/>
        <dbReference type="Rhea" id="RHEA-COMP:14247"/>
        <dbReference type="Rhea" id="RHEA-COMP:14392"/>
        <dbReference type="ChEBI" id="CHEBI:15377"/>
        <dbReference type="ChEBI" id="CHEBI:15378"/>
        <dbReference type="ChEBI" id="CHEBI:30616"/>
        <dbReference type="ChEBI" id="CHEBI:33019"/>
        <dbReference type="ChEBI" id="CHEBI:43474"/>
        <dbReference type="ChEBI" id="CHEBI:58228"/>
        <dbReference type="ChEBI" id="CHEBI:76913"/>
        <dbReference type="ChEBI" id="CHEBI:139126"/>
        <dbReference type="ChEBI" id="CHEBI:456215"/>
    </reaction>
</comment>
<dbReference type="Gene3D" id="3.30.420.360">
    <property type="match status" value="1"/>
</dbReference>
<keyword evidence="5" id="KW-0863">Zinc-finger</keyword>
<evidence type="ECO:0000256" key="6">
    <source>
        <dbReference type="ARBA" id="ARBA00022833"/>
    </source>
</evidence>
<dbReference type="PROSITE" id="PS00150">
    <property type="entry name" value="ACYLPHOSPHATASE_1"/>
    <property type="match status" value="1"/>
</dbReference>
<feature type="active site" evidence="9">
    <location>
        <position position="37"/>
    </location>
</feature>
<evidence type="ECO:0000256" key="1">
    <source>
        <dbReference type="ARBA" id="ARBA00004711"/>
    </source>
</evidence>
<proteinExistence type="inferred from homology"/>
<evidence type="ECO:0000256" key="2">
    <source>
        <dbReference type="ARBA" id="ARBA00008097"/>
    </source>
</evidence>
<dbReference type="InterPro" id="IPR051060">
    <property type="entry name" value="Carbamoyltrans_HypF-like"/>
</dbReference>
<dbReference type="Gene3D" id="3.30.420.40">
    <property type="match status" value="1"/>
</dbReference>
<dbReference type="EMBL" id="CP002098">
    <property type="protein sequence ID" value="ADM28708.1"/>
    <property type="molecule type" value="Genomic_DNA"/>
</dbReference>
<dbReference type="PIRSF" id="PIRSF006256">
    <property type="entry name" value="CMPcnvr_hdrg_mat"/>
    <property type="match status" value="1"/>
</dbReference>